<evidence type="ECO:0000313" key="1">
    <source>
        <dbReference type="EMBL" id="KAG0423021.1"/>
    </source>
</evidence>
<feature type="non-terminal residue" evidence="1">
    <location>
        <position position="859"/>
    </location>
</feature>
<dbReference type="Proteomes" id="UP000805193">
    <property type="component" value="Unassembled WGS sequence"/>
</dbReference>
<accession>A0AC60PPS4</accession>
<comment type="caution">
    <text evidence="1">The sequence shown here is derived from an EMBL/GenBank/DDBJ whole genome shotgun (WGS) entry which is preliminary data.</text>
</comment>
<protein>
    <submittedName>
        <fullName evidence="1">Uncharacterized protein</fullName>
    </submittedName>
</protein>
<sequence length="859" mass="94009">MAEYAKELRAVLAQMPEVECMVPGWFKNVDTLFASLSIPAKAQGAIILPLLRPKEVVELAENFDESRRGRKPQGREKVSDSAPIREREGQTKKTVPTTTGGQFVALVVVERDISRETVSNHEGKQMKVVTADLAYVPLSLVVKGESTGQQVLTLCAITDGLSDSFAALLTPEVYELLQVRSVLEREVVEIQVMENEIDQDFRHTPEETLGHKVLECETAENEEKTDADGDDCGDIEVESAVQTGKGHPKPTRKTDDDDGWPEILNERQKLENPEEGREDNAYGDDRGSRVVKHVQRRAGANEADIPAGDPVTQGGESDGDGSDEGMNLVGDIERRDPGNPGAPVTAALGRQGPSQAGKKQLRKGRSDRSESAVKRCSGSNPASALGYDADDHGENVDDGERTAKRALIPPIQASRRKLRLRRGTDFGTGAMSSPKVKPAVHRRATPRRKVASRYFRRGSLDAKCCGGIKREMSTEEIKKPLQPMARARTRKRQTSSLSSGSVGVVEATDCAPPQASGREVGAVPPRSLRNVSGFGSLLGQIPVYHVGVVEFEEIGRSLRGKEAPMGLQRECREDFGGRVGFGIRLREIGDGGRDSRRGRMPIGAEPASHTTGRTNNVNSFACNMAILFEVFEGPTEEIPLKNSESQSGSFQSSGKFLTGYLDPLKMRSFFISGFSDTLDWRPLYFQESSVTHSACSLCGLVSRNVVRLPCEHTLCSECHEESQRRGSSCPLDEESFAEDKIVHLDISEGYILKRTVACGNAANGCDFIGQASRLVDHYNQCSFHVVPCPRCQSSVLRTELVVHCKDGCSSASTTPVPIPYYINVNYDNLEITSSELKRNMLKISEDLSCIQTSLNQLEE</sequence>
<reference evidence="1 2" key="1">
    <citation type="journal article" date="2020" name="Cell">
        <title>Large-Scale Comparative Analyses of Tick Genomes Elucidate Their Genetic Diversity and Vector Capacities.</title>
        <authorList>
            <consortium name="Tick Genome and Microbiome Consortium (TIGMIC)"/>
            <person name="Jia N."/>
            <person name="Wang J."/>
            <person name="Shi W."/>
            <person name="Du L."/>
            <person name="Sun Y."/>
            <person name="Zhan W."/>
            <person name="Jiang J.F."/>
            <person name="Wang Q."/>
            <person name="Zhang B."/>
            <person name="Ji P."/>
            <person name="Bell-Sakyi L."/>
            <person name="Cui X.M."/>
            <person name="Yuan T.T."/>
            <person name="Jiang B.G."/>
            <person name="Yang W.F."/>
            <person name="Lam T.T."/>
            <person name="Chang Q.C."/>
            <person name="Ding S.J."/>
            <person name="Wang X.J."/>
            <person name="Zhu J.G."/>
            <person name="Ruan X.D."/>
            <person name="Zhao L."/>
            <person name="Wei J.T."/>
            <person name="Ye R.Z."/>
            <person name="Que T.C."/>
            <person name="Du C.H."/>
            <person name="Zhou Y.H."/>
            <person name="Cheng J.X."/>
            <person name="Dai P.F."/>
            <person name="Guo W.B."/>
            <person name="Han X.H."/>
            <person name="Huang E.J."/>
            <person name="Li L.F."/>
            <person name="Wei W."/>
            <person name="Gao Y.C."/>
            <person name="Liu J.Z."/>
            <person name="Shao H.Z."/>
            <person name="Wang X."/>
            <person name="Wang C.C."/>
            <person name="Yang T.C."/>
            <person name="Huo Q.B."/>
            <person name="Li W."/>
            <person name="Chen H.Y."/>
            <person name="Chen S.E."/>
            <person name="Zhou L.G."/>
            <person name="Ni X.B."/>
            <person name="Tian J.H."/>
            <person name="Sheng Y."/>
            <person name="Liu T."/>
            <person name="Pan Y.S."/>
            <person name="Xia L.Y."/>
            <person name="Li J."/>
            <person name="Zhao F."/>
            <person name="Cao W.C."/>
        </authorList>
    </citation>
    <scope>NUCLEOTIDE SEQUENCE [LARGE SCALE GENOMIC DNA]</scope>
    <source>
        <strain evidence="1">Iper-2018</strain>
    </source>
</reference>
<gene>
    <name evidence="1" type="ORF">HPB47_001197</name>
</gene>
<evidence type="ECO:0000313" key="2">
    <source>
        <dbReference type="Proteomes" id="UP000805193"/>
    </source>
</evidence>
<proteinExistence type="predicted"/>
<keyword evidence="2" id="KW-1185">Reference proteome</keyword>
<organism evidence="1 2">
    <name type="scientific">Ixodes persulcatus</name>
    <name type="common">Taiga tick</name>
    <dbReference type="NCBI Taxonomy" id="34615"/>
    <lineage>
        <taxon>Eukaryota</taxon>
        <taxon>Metazoa</taxon>
        <taxon>Ecdysozoa</taxon>
        <taxon>Arthropoda</taxon>
        <taxon>Chelicerata</taxon>
        <taxon>Arachnida</taxon>
        <taxon>Acari</taxon>
        <taxon>Parasitiformes</taxon>
        <taxon>Ixodida</taxon>
        <taxon>Ixodoidea</taxon>
        <taxon>Ixodidae</taxon>
        <taxon>Ixodinae</taxon>
        <taxon>Ixodes</taxon>
    </lineage>
</organism>
<name>A0AC60PPS4_IXOPE</name>
<dbReference type="EMBL" id="JABSTQ010010156">
    <property type="protein sequence ID" value="KAG0423021.1"/>
    <property type="molecule type" value="Genomic_DNA"/>
</dbReference>